<name>A0A644W0Q1_9ZZZZ</name>
<dbReference type="GO" id="GO:0003677">
    <property type="term" value="F:DNA binding"/>
    <property type="evidence" value="ECO:0007669"/>
    <property type="project" value="InterPro"/>
</dbReference>
<evidence type="ECO:0000259" key="2">
    <source>
        <dbReference type="PROSITE" id="PS51192"/>
    </source>
</evidence>
<dbReference type="AlphaFoldDB" id="A0A644W0Q1"/>
<accession>A0A644W0Q1</accession>
<dbReference type="InterPro" id="IPR050742">
    <property type="entry name" value="Helicase_Restrict-Modif_Enz"/>
</dbReference>
<reference evidence="4" key="1">
    <citation type="submission" date="2019-08" db="EMBL/GenBank/DDBJ databases">
        <authorList>
            <person name="Kucharzyk K."/>
            <person name="Murdoch R.W."/>
            <person name="Higgins S."/>
            <person name="Loffler F."/>
        </authorList>
    </citation>
    <scope>NUCLEOTIDE SEQUENCE</scope>
</reference>
<dbReference type="GO" id="GO:0006304">
    <property type="term" value="P:DNA modification"/>
    <property type="evidence" value="ECO:0007669"/>
    <property type="project" value="InterPro"/>
</dbReference>
<dbReference type="PROSITE" id="PS51194">
    <property type="entry name" value="HELICASE_CTER"/>
    <property type="match status" value="1"/>
</dbReference>
<dbReference type="GO" id="GO:0005829">
    <property type="term" value="C:cytosol"/>
    <property type="evidence" value="ECO:0007669"/>
    <property type="project" value="TreeGrafter"/>
</dbReference>
<dbReference type="InterPro" id="IPR013670">
    <property type="entry name" value="EcoEI_R_C_dom"/>
</dbReference>
<evidence type="ECO:0000256" key="1">
    <source>
        <dbReference type="SAM" id="MobiDB-lite"/>
    </source>
</evidence>
<dbReference type="PANTHER" id="PTHR47396:SF1">
    <property type="entry name" value="ATP-DEPENDENT HELICASE IRC3-RELATED"/>
    <property type="match status" value="1"/>
</dbReference>
<gene>
    <name evidence="4" type="ORF">SDC9_42467</name>
</gene>
<evidence type="ECO:0000313" key="4">
    <source>
        <dbReference type="EMBL" id="MPL96292.1"/>
    </source>
</evidence>
<dbReference type="InterPro" id="IPR001650">
    <property type="entry name" value="Helicase_C-like"/>
</dbReference>
<protein>
    <submittedName>
        <fullName evidence="4">Uncharacterized protein</fullName>
    </submittedName>
</protein>
<dbReference type="SMART" id="SM00487">
    <property type="entry name" value="DEXDc"/>
    <property type="match status" value="1"/>
</dbReference>
<sequence length="787" mass="88931">MRNEAQTRRDLIDPVLHTRGWTNDLIKVEVTPGGTDIIDGKPKRRQGRSDYLLCLPVLEGHPPLPIAILEAKKENSPCTLGLQQAQTYAKRFNVPFAFSTNGKLFSEYGADRGAIIEADQLINFPSPEELLLRYENYKDIKLKSEEAKALLIRYKTGEATRFYYQDAAIRAILEKIAQGENKVLLCLATGTGKTFIAKELLWKMAKAGHIRRALFLVDRDELRTQALTHLQGIFGDDAQEVTTRNPATNAKVLIATYQTLNITSDDKEPEFWRKNFPENFFSHIIIDECHRSAWGNWSIVLTDNPDAIHIGLTATPRKLTNTKGEATKTDEDVTANNIKYFGEPVYEYSIADGQNDGYLAACEVIKRKPDIDYRLLAKEEIKKKKISDAYTGSQVSDADIDDIYSAKNFERHLLLDDRIHSMCSDLFDLLIETGSVHQKSIIFCASEIHADKVSIKMNNLYFEWCKTNGYTPKEMYSFKCTAASTQPSSKELIAELRGSTNSHFIATTVELLSTGVDVPNLNNVIFFKYIESPISFYQMVGRGTRIGEPRGSKMMFRLFDYTNATRLFGEDFISKPAQPKKQGDDEGGGGTEPQPPKKIIRVAEKEYEVVVKDEGKSILCEEDGKDVLVPYEIYKERLASAVSEKVSDLETLRTTWVNPINRRELLKELPGGENALRLVRELEEEQECDLYDVLAHLGFGYIPKTRSERAGGFGFRNKEWLKPLPNPTKNVLVSIAGLFAKGGIEELEINELFDEHEVKQNGGFEALINLPQQPGYYINETKLRLLA</sequence>
<dbReference type="InterPro" id="IPR014001">
    <property type="entry name" value="Helicase_ATP-bd"/>
</dbReference>
<dbReference type="GO" id="GO:0005524">
    <property type="term" value="F:ATP binding"/>
    <property type="evidence" value="ECO:0007669"/>
    <property type="project" value="InterPro"/>
</dbReference>
<dbReference type="PROSITE" id="PS51192">
    <property type="entry name" value="HELICASE_ATP_BIND_1"/>
    <property type="match status" value="1"/>
</dbReference>
<dbReference type="Pfam" id="PF00271">
    <property type="entry name" value="Helicase_C"/>
    <property type="match status" value="1"/>
</dbReference>
<evidence type="ECO:0000259" key="3">
    <source>
        <dbReference type="PROSITE" id="PS51194"/>
    </source>
</evidence>
<dbReference type="InterPro" id="IPR027417">
    <property type="entry name" value="P-loop_NTPase"/>
</dbReference>
<dbReference type="GO" id="GO:0016787">
    <property type="term" value="F:hydrolase activity"/>
    <property type="evidence" value="ECO:0007669"/>
    <property type="project" value="InterPro"/>
</dbReference>
<feature type="region of interest" description="Disordered" evidence="1">
    <location>
        <begin position="575"/>
        <end position="598"/>
    </location>
</feature>
<feature type="domain" description="Helicase ATP-binding" evidence="2">
    <location>
        <begin position="174"/>
        <end position="334"/>
    </location>
</feature>
<proteinExistence type="predicted"/>
<dbReference type="EMBL" id="VSSQ01000503">
    <property type="protein sequence ID" value="MPL96292.1"/>
    <property type="molecule type" value="Genomic_DNA"/>
</dbReference>
<dbReference type="Gene3D" id="3.90.1570.30">
    <property type="match status" value="1"/>
</dbReference>
<dbReference type="Pfam" id="PF08463">
    <property type="entry name" value="EcoEI_R_C"/>
    <property type="match status" value="1"/>
</dbReference>
<organism evidence="4">
    <name type="scientific">bioreactor metagenome</name>
    <dbReference type="NCBI Taxonomy" id="1076179"/>
    <lineage>
        <taxon>unclassified sequences</taxon>
        <taxon>metagenomes</taxon>
        <taxon>ecological metagenomes</taxon>
    </lineage>
</organism>
<dbReference type="SUPFAM" id="SSF52540">
    <property type="entry name" value="P-loop containing nucleoside triphosphate hydrolases"/>
    <property type="match status" value="1"/>
</dbReference>
<dbReference type="Pfam" id="PF04851">
    <property type="entry name" value="ResIII"/>
    <property type="match status" value="1"/>
</dbReference>
<dbReference type="InterPro" id="IPR006935">
    <property type="entry name" value="Helicase/UvrB_N"/>
</dbReference>
<feature type="domain" description="Helicase C-terminal" evidence="3">
    <location>
        <begin position="425"/>
        <end position="588"/>
    </location>
</feature>
<comment type="caution">
    <text evidence="4">The sequence shown here is derived from an EMBL/GenBank/DDBJ whole genome shotgun (WGS) entry which is preliminary data.</text>
</comment>
<dbReference type="Gene3D" id="3.40.50.300">
    <property type="entry name" value="P-loop containing nucleotide triphosphate hydrolases"/>
    <property type="match status" value="2"/>
</dbReference>
<dbReference type="PANTHER" id="PTHR47396">
    <property type="entry name" value="TYPE I RESTRICTION ENZYME ECOKI R PROTEIN"/>
    <property type="match status" value="1"/>
</dbReference>